<feature type="transmembrane region" description="Helical" evidence="6">
    <location>
        <begin position="352"/>
        <end position="373"/>
    </location>
</feature>
<dbReference type="PANTHER" id="PTHR10414:SF77">
    <property type="entry name" value="CDP-ALCOHOL PHOSPHATIDYLTRANSFERASE FAMILY PROTEIN"/>
    <property type="match status" value="1"/>
</dbReference>
<dbReference type="GO" id="GO:0016020">
    <property type="term" value="C:membrane"/>
    <property type="evidence" value="ECO:0007669"/>
    <property type="project" value="UniProtKB-SubCell"/>
</dbReference>
<feature type="transmembrane region" description="Helical" evidence="6">
    <location>
        <begin position="291"/>
        <end position="310"/>
    </location>
</feature>
<dbReference type="OMA" id="SVYANCK"/>
<evidence type="ECO:0000256" key="6">
    <source>
        <dbReference type="SAM" id="Phobius"/>
    </source>
</evidence>
<protein>
    <submittedName>
        <fullName evidence="7">CDP-alcohol phosphatidyltransferase</fullName>
    </submittedName>
</protein>
<dbReference type="STRING" id="361077.A0A151ZHG8"/>
<dbReference type="InterPro" id="IPR014472">
    <property type="entry name" value="CHOPT"/>
</dbReference>
<evidence type="ECO:0000256" key="3">
    <source>
        <dbReference type="ARBA" id="ARBA00022679"/>
    </source>
</evidence>
<evidence type="ECO:0000313" key="7">
    <source>
        <dbReference type="EMBL" id="KYQ93428.1"/>
    </source>
</evidence>
<dbReference type="AlphaFoldDB" id="A0A151ZHG8"/>
<dbReference type="PIRSF" id="PIRSF015665">
    <property type="entry name" value="CHOPT"/>
    <property type="match status" value="1"/>
</dbReference>
<evidence type="ECO:0000256" key="2">
    <source>
        <dbReference type="ARBA" id="ARBA00010441"/>
    </source>
</evidence>
<keyword evidence="3 5" id="KW-0808">Transferase</keyword>
<feature type="transmembrane region" description="Helical" evidence="6">
    <location>
        <begin position="185"/>
        <end position="204"/>
    </location>
</feature>
<dbReference type="PANTHER" id="PTHR10414">
    <property type="entry name" value="ETHANOLAMINEPHOSPHOTRANSFERASE"/>
    <property type="match status" value="1"/>
</dbReference>
<keyword evidence="8" id="KW-1185">Reference proteome</keyword>
<proteinExistence type="inferred from homology"/>
<gene>
    <name evidence="7" type="ORF">DLAC_06119</name>
</gene>
<dbReference type="InterPro" id="IPR043130">
    <property type="entry name" value="CDP-OH_PTrfase_TM_dom"/>
</dbReference>
<dbReference type="EMBL" id="LODT01000028">
    <property type="protein sequence ID" value="KYQ93428.1"/>
    <property type="molecule type" value="Genomic_DNA"/>
</dbReference>
<accession>A0A151ZHG8</accession>
<evidence type="ECO:0000256" key="4">
    <source>
        <dbReference type="ARBA" id="ARBA00023136"/>
    </source>
</evidence>
<dbReference type="PROSITE" id="PS00379">
    <property type="entry name" value="CDP_ALCOHOL_P_TRANSF"/>
    <property type="match status" value="1"/>
</dbReference>
<keyword evidence="6" id="KW-0812">Transmembrane</keyword>
<comment type="similarity">
    <text evidence="2 5">Belongs to the CDP-alcohol phosphatidyltransferase class-I family.</text>
</comment>
<dbReference type="Gene3D" id="1.20.120.1760">
    <property type="match status" value="1"/>
</dbReference>
<dbReference type="OrthoDB" id="196717at2759"/>
<comment type="caution">
    <text evidence="7">The sequence shown here is derived from an EMBL/GenBank/DDBJ whole genome shotgun (WGS) entry which is preliminary data.</text>
</comment>
<dbReference type="GO" id="GO:0016780">
    <property type="term" value="F:phosphotransferase activity, for other substituted phosphate groups"/>
    <property type="evidence" value="ECO:0007669"/>
    <property type="project" value="InterPro"/>
</dbReference>
<feature type="transmembrane region" description="Helical" evidence="6">
    <location>
        <begin position="46"/>
        <end position="67"/>
    </location>
</feature>
<keyword evidence="6" id="KW-1133">Transmembrane helix</keyword>
<comment type="subcellular location">
    <subcellularLocation>
        <location evidence="1">Membrane</location>
    </subcellularLocation>
</comment>
<dbReference type="Pfam" id="PF01066">
    <property type="entry name" value="CDP-OH_P_transf"/>
    <property type="match status" value="1"/>
</dbReference>
<evidence type="ECO:0000256" key="5">
    <source>
        <dbReference type="RuleBase" id="RU003750"/>
    </source>
</evidence>
<feature type="transmembrane region" description="Helical" evidence="6">
    <location>
        <begin position="87"/>
        <end position="102"/>
    </location>
</feature>
<keyword evidence="4 6" id="KW-0472">Membrane</keyword>
<dbReference type="InterPro" id="IPR048254">
    <property type="entry name" value="CDP_ALCOHOL_P_TRANSF_CS"/>
</dbReference>
<feature type="transmembrane region" description="Helical" evidence="6">
    <location>
        <begin position="224"/>
        <end position="247"/>
    </location>
</feature>
<name>A0A151ZHG8_TIELA</name>
<feature type="transmembrane region" description="Helical" evidence="6">
    <location>
        <begin position="267"/>
        <end position="285"/>
    </location>
</feature>
<sequence>MGYITNKGFINLPNYKGGNTIDKSIMYRFVISPACDKLVNYFPRFLAPNLITAIGLFCNFLGLYIIVQYIGVNKSTDTPIDDSECRWVHFFAGFMIFIYMMLDNIDGKQARRTKTSSPLGELFDHGCDSFTVGIAPLIVGCSVGINVWQLVIVFMFSSIPFYLAHWEEYFTHHLVLGMLNGPTEAECVIITLCTLTGFVGQAFWFQELPALPEAIKVFIPLEKVLLRDVMFFTMTMISLATTFGSFFAGTKRALAQKMSLTKGFSQLLPFTLFCVLEFTWLAVSPDLYTRFPVLHILSLTFIFSYLVCRCIVQRICSEDFRLFYKPLIVLILCVANSIATHKYGLLLFSEDISLITLFIVSLGFISHFTYTIIQEMCDTLHITAFTVPKEKQKQN</sequence>
<evidence type="ECO:0000313" key="8">
    <source>
        <dbReference type="Proteomes" id="UP000076078"/>
    </source>
</evidence>
<organism evidence="7 8">
    <name type="scientific">Tieghemostelium lacteum</name>
    <name type="common">Slime mold</name>
    <name type="synonym">Dictyostelium lacteum</name>
    <dbReference type="NCBI Taxonomy" id="361077"/>
    <lineage>
        <taxon>Eukaryota</taxon>
        <taxon>Amoebozoa</taxon>
        <taxon>Evosea</taxon>
        <taxon>Eumycetozoa</taxon>
        <taxon>Dictyostelia</taxon>
        <taxon>Dictyosteliales</taxon>
        <taxon>Raperosteliaceae</taxon>
        <taxon>Tieghemostelium</taxon>
    </lineage>
</organism>
<dbReference type="InterPro" id="IPR000462">
    <property type="entry name" value="CDP-OH_P_trans"/>
</dbReference>
<evidence type="ECO:0000256" key="1">
    <source>
        <dbReference type="ARBA" id="ARBA00004370"/>
    </source>
</evidence>
<dbReference type="GO" id="GO:0008654">
    <property type="term" value="P:phospholipid biosynthetic process"/>
    <property type="evidence" value="ECO:0007669"/>
    <property type="project" value="InterPro"/>
</dbReference>
<feature type="transmembrane region" description="Helical" evidence="6">
    <location>
        <begin position="322"/>
        <end position="340"/>
    </location>
</feature>
<reference evidence="7 8" key="1">
    <citation type="submission" date="2015-12" db="EMBL/GenBank/DDBJ databases">
        <title>Dictyostelia acquired genes for synthesis and detection of signals that induce cell-type specialization by lateral gene transfer from prokaryotes.</title>
        <authorList>
            <person name="Gloeckner G."/>
            <person name="Schaap P."/>
        </authorList>
    </citation>
    <scope>NUCLEOTIDE SEQUENCE [LARGE SCALE GENOMIC DNA]</scope>
    <source>
        <strain evidence="7 8">TK</strain>
    </source>
</reference>
<dbReference type="InParanoid" id="A0A151ZHG8"/>
<dbReference type="Proteomes" id="UP000076078">
    <property type="component" value="Unassembled WGS sequence"/>
</dbReference>